<gene>
    <name evidence="16" type="primary">pbp1</name>
    <name evidence="16" type="ordered locus">TPASS_0500</name>
</gene>
<keyword evidence="4" id="KW-0997">Cell inner membrane</keyword>
<dbReference type="GO" id="GO:0009002">
    <property type="term" value="F:serine-type D-Ala-D-Ala carboxypeptidase activity"/>
    <property type="evidence" value="ECO:0007669"/>
    <property type="project" value="InterPro"/>
</dbReference>
<dbReference type="EMBL" id="CP000805">
    <property type="protein sequence ID" value="ACD70923.1"/>
    <property type="molecule type" value="Genomic_DNA"/>
</dbReference>
<feature type="domain" description="Penicillin-binding protein transpeptidase" evidence="14">
    <location>
        <begin position="265"/>
        <end position="576"/>
    </location>
</feature>
<dbReference type="PANTHER" id="PTHR30627:SF2">
    <property type="entry name" value="PEPTIDOGLYCAN D,D-TRANSPEPTIDASE MRDA"/>
    <property type="match status" value="1"/>
</dbReference>
<name>A0A0H3BII4_TREPS</name>
<sequence>MRYFSLLPDRHMLFRIKVLTWLVVLVMLLYMRQLFVIQIVRGDSFKKKSLNISQRSKVIPAQRGEIFDRHADLPMVLNVNSFAVDMIPGEVPPEQFDTVLNKLSHILRVPISDIRKKIPDAVRRSFQTVELRSNVSYEDITAIAQIIDELPGVSWYSKPVRNYVETGSFAHVIGYVGEITKEELKRFYSKGYRPNSLIGKAGIEKEYDEVLRGKEGHEYRTVDARGRYIENTSVTNPPRMGNNLVLTIDRRIQKLAEDALGPRIGAAVVLKPTTGEVLAMVSYPYFDQNIFTQHNAHELYAQLSHDTRFPLLNRVVNASYPPASTFKIVMSTAILAEKAFPHEKTVDCPGEIEYGNRLFRCHIRKPGHGKVDLRRALEQSCDIYYWTVCRDYLGIDRMISYINDFGFGKSARIDLPSQTEGMVPTPKWKERRFHEKWLDGDTMNLAIGQGYMLVSPLQVANMVAMTVNNGVIYRPHLLKEIRDSRTNEVLFRHKPEVLKTAKIPAEIFEHVRADMHSVVTRGSSQYAMKNKTVSLAGKTGTAEVGFHNRWHSWMAAYGPYHRPLDEAVVVVVLVEARNEWEWWAPFATNIIFQGIFANEDYEQAVESLKSYGISLGVPARSRQE</sequence>
<dbReference type="InterPro" id="IPR036138">
    <property type="entry name" value="PBP_dimer_sf"/>
</dbReference>
<dbReference type="GO" id="GO:0008658">
    <property type="term" value="F:penicillin binding"/>
    <property type="evidence" value="ECO:0007669"/>
    <property type="project" value="InterPro"/>
</dbReference>
<evidence type="ECO:0000256" key="8">
    <source>
        <dbReference type="ARBA" id="ARBA00022801"/>
    </source>
</evidence>
<organism evidence="16 17">
    <name type="scientific">Treponema pallidum subsp. pallidum (strain SS14)</name>
    <dbReference type="NCBI Taxonomy" id="455434"/>
    <lineage>
        <taxon>Bacteria</taxon>
        <taxon>Pseudomonadati</taxon>
        <taxon>Spirochaetota</taxon>
        <taxon>Spirochaetia</taxon>
        <taxon>Spirochaetales</taxon>
        <taxon>Treponemataceae</taxon>
        <taxon>Treponema</taxon>
    </lineage>
</organism>
<evidence type="ECO:0000313" key="16">
    <source>
        <dbReference type="EMBL" id="ACD70923.1"/>
    </source>
</evidence>
<keyword evidence="5" id="KW-0121">Carboxypeptidase</keyword>
<dbReference type="InterPro" id="IPR005311">
    <property type="entry name" value="PBP_dimer"/>
</dbReference>
<feature type="domain" description="Penicillin-binding protein dimerisation" evidence="15">
    <location>
        <begin position="59"/>
        <end position="232"/>
    </location>
</feature>
<dbReference type="KEGG" id="tpp:TPASS_0500"/>
<keyword evidence="3" id="KW-1003">Cell membrane</keyword>
<dbReference type="PATRIC" id="fig|455434.6.peg.498"/>
<evidence type="ECO:0000256" key="4">
    <source>
        <dbReference type="ARBA" id="ARBA00022519"/>
    </source>
</evidence>
<dbReference type="InterPro" id="IPR012338">
    <property type="entry name" value="Beta-lactam/transpept-like"/>
</dbReference>
<keyword evidence="7" id="KW-0812">Transmembrane</keyword>
<dbReference type="Pfam" id="PF03717">
    <property type="entry name" value="PBP_dimer"/>
    <property type="match status" value="1"/>
</dbReference>
<dbReference type="Gene3D" id="3.30.1390.30">
    <property type="entry name" value="Penicillin-binding protein 2a, domain 3"/>
    <property type="match status" value="1"/>
</dbReference>
<dbReference type="Gene3D" id="3.40.710.10">
    <property type="entry name" value="DD-peptidase/beta-lactamase superfamily"/>
    <property type="match status" value="1"/>
</dbReference>
<evidence type="ECO:0000259" key="15">
    <source>
        <dbReference type="Pfam" id="PF03717"/>
    </source>
</evidence>
<dbReference type="RefSeq" id="WP_012460562.1">
    <property type="nucleotide sequence ID" value="NC_010741.1"/>
</dbReference>
<dbReference type="NCBIfam" id="TIGR03423">
    <property type="entry name" value="pbp2_mrdA"/>
    <property type="match status" value="1"/>
</dbReference>
<evidence type="ECO:0000256" key="12">
    <source>
        <dbReference type="ARBA" id="ARBA00023136"/>
    </source>
</evidence>
<dbReference type="AlphaFoldDB" id="A0A0H3BII4"/>
<dbReference type="InterPro" id="IPR001460">
    <property type="entry name" value="PCN-bd_Tpept"/>
</dbReference>
<dbReference type="Proteomes" id="UP000001202">
    <property type="component" value="Chromosome"/>
</dbReference>
<evidence type="ECO:0000256" key="9">
    <source>
        <dbReference type="ARBA" id="ARBA00022960"/>
    </source>
</evidence>
<dbReference type="Gene3D" id="3.90.1310.10">
    <property type="entry name" value="Penicillin-binding protein 2a (Domain 2)"/>
    <property type="match status" value="1"/>
</dbReference>
<evidence type="ECO:0000313" key="17">
    <source>
        <dbReference type="Proteomes" id="UP000001202"/>
    </source>
</evidence>
<evidence type="ECO:0000256" key="3">
    <source>
        <dbReference type="ARBA" id="ARBA00022475"/>
    </source>
</evidence>
<evidence type="ECO:0000256" key="10">
    <source>
        <dbReference type="ARBA" id="ARBA00022984"/>
    </source>
</evidence>
<dbReference type="GO" id="GO:0008360">
    <property type="term" value="P:regulation of cell shape"/>
    <property type="evidence" value="ECO:0007669"/>
    <property type="project" value="UniProtKB-KW"/>
</dbReference>
<dbReference type="InterPro" id="IPR017790">
    <property type="entry name" value="Penicillin-binding_protein_2"/>
</dbReference>
<dbReference type="InterPro" id="IPR050515">
    <property type="entry name" value="Beta-lactam/transpept"/>
</dbReference>
<keyword evidence="12" id="KW-0472">Membrane</keyword>
<reference evidence="16 17" key="1">
    <citation type="journal article" date="2008" name="BMC Microbiol.">
        <title>Complete genome sequence of Treponema pallidum ssp. pallidum strain SS14 determined with oligonucleotide arrays.</title>
        <authorList>
            <person name="Matejkova P."/>
            <person name="Strouhal M."/>
            <person name="Smajs D."/>
            <person name="Norris S.J."/>
            <person name="Palzkill T."/>
            <person name="Petrosino J.F."/>
            <person name="Sodergren E."/>
            <person name="Norton J.E."/>
            <person name="Singh J."/>
            <person name="Richmond T.A."/>
            <person name="Molla M.N."/>
            <person name="Albert T.J."/>
            <person name="Weinstock G.M."/>
        </authorList>
    </citation>
    <scope>NUCLEOTIDE SEQUENCE [LARGE SCALE GENOMIC DNA]</scope>
    <source>
        <strain evidence="16 17">SS14</strain>
    </source>
</reference>
<proteinExistence type="predicted"/>
<evidence type="ECO:0000256" key="5">
    <source>
        <dbReference type="ARBA" id="ARBA00022645"/>
    </source>
</evidence>
<dbReference type="SUPFAM" id="SSF56519">
    <property type="entry name" value="Penicillin binding protein dimerisation domain"/>
    <property type="match status" value="1"/>
</dbReference>
<dbReference type="GO" id="GO:0006508">
    <property type="term" value="P:proteolysis"/>
    <property type="evidence" value="ECO:0007669"/>
    <property type="project" value="UniProtKB-KW"/>
</dbReference>
<keyword evidence="6" id="KW-0645">Protease</keyword>
<evidence type="ECO:0000256" key="7">
    <source>
        <dbReference type="ARBA" id="ARBA00022692"/>
    </source>
</evidence>
<evidence type="ECO:0000256" key="11">
    <source>
        <dbReference type="ARBA" id="ARBA00022989"/>
    </source>
</evidence>
<dbReference type="GO" id="GO:0009252">
    <property type="term" value="P:peptidoglycan biosynthetic process"/>
    <property type="evidence" value="ECO:0007669"/>
    <property type="project" value="UniProtKB-KW"/>
</dbReference>
<evidence type="ECO:0000259" key="14">
    <source>
        <dbReference type="Pfam" id="PF00905"/>
    </source>
</evidence>
<dbReference type="GO" id="GO:0005886">
    <property type="term" value="C:plasma membrane"/>
    <property type="evidence" value="ECO:0007669"/>
    <property type="project" value="UniProtKB-SubCell"/>
</dbReference>
<accession>A0A0H3BII4</accession>
<evidence type="ECO:0000256" key="1">
    <source>
        <dbReference type="ARBA" id="ARBA00004167"/>
    </source>
</evidence>
<keyword evidence="10" id="KW-0573">Peptidoglycan synthesis</keyword>
<dbReference type="Pfam" id="PF00905">
    <property type="entry name" value="Transpeptidase"/>
    <property type="match status" value="1"/>
</dbReference>
<keyword evidence="8" id="KW-0378">Hydrolase</keyword>
<dbReference type="GO" id="GO:0071972">
    <property type="term" value="F:peptidoglycan L,D-transpeptidase activity"/>
    <property type="evidence" value="ECO:0007669"/>
    <property type="project" value="TreeGrafter"/>
</dbReference>
<evidence type="ECO:0000256" key="6">
    <source>
        <dbReference type="ARBA" id="ARBA00022670"/>
    </source>
</evidence>
<evidence type="ECO:0000256" key="2">
    <source>
        <dbReference type="ARBA" id="ARBA00004236"/>
    </source>
</evidence>
<evidence type="ECO:0000256" key="13">
    <source>
        <dbReference type="ARBA" id="ARBA00023316"/>
    </source>
</evidence>
<keyword evidence="9" id="KW-0133">Cell shape</keyword>
<dbReference type="GO" id="GO:0071555">
    <property type="term" value="P:cell wall organization"/>
    <property type="evidence" value="ECO:0007669"/>
    <property type="project" value="UniProtKB-KW"/>
</dbReference>
<keyword evidence="11" id="KW-1133">Transmembrane helix</keyword>
<protein>
    <submittedName>
        <fullName evidence="16">Penicillin-binding protein</fullName>
    </submittedName>
</protein>
<dbReference type="SUPFAM" id="SSF56601">
    <property type="entry name" value="beta-lactamase/transpeptidase-like"/>
    <property type="match status" value="1"/>
</dbReference>
<comment type="subcellular location">
    <subcellularLocation>
        <location evidence="2">Cell membrane</location>
    </subcellularLocation>
    <subcellularLocation>
        <location evidence="1">Membrane</location>
        <topology evidence="1">Single-pass membrane protein</topology>
    </subcellularLocation>
</comment>
<keyword evidence="13" id="KW-0961">Cell wall biogenesis/degradation</keyword>
<dbReference type="PANTHER" id="PTHR30627">
    <property type="entry name" value="PEPTIDOGLYCAN D,D-TRANSPEPTIDASE"/>
    <property type="match status" value="1"/>
</dbReference>